<comment type="caution">
    <text evidence="3">The sequence shown here is derived from an EMBL/GenBank/DDBJ whole genome shotgun (WGS) entry which is preliminary data.</text>
</comment>
<name>A0ABX1N1Z6_9RHOO</name>
<accession>A0ABX1N1Z6</accession>
<feature type="signal peptide" evidence="1">
    <location>
        <begin position="1"/>
        <end position="21"/>
    </location>
</feature>
<evidence type="ECO:0000259" key="2">
    <source>
        <dbReference type="Pfam" id="PF13670"/>
    </source>
</evidence>
<dbReference type="Pfam" id="PF13670">
    <property type="entry name" value="PepSY_2"/>
    <property type="match status" value="1"/>
</dbReference>
<gene>
    <name evidence="3" type="ORF">GO608_02735</name>
</gene>
<sequence length="94" mass="10191">MKTSHLIVAVTTLLAGTAAIAGPTCTDAPETSWMPQTTMLRKLVDAGYTLEKFKVTKGNCYELYGTDKDGNKVEIYHNPVDGSIVESKVKAKRA</sequence>
<reference evidence="3" key="1">
    <citation type="submission" date="2019-12" db="EMBL/GenBank/DDBJ databases">
        <title>Comparative genomics gives insights into the taxonomy of the Azoarcus-Aromatoleum group and reveals separate origins of nif in the plant-associated Azoarcus and non-plant-associated Aromatoleum sub-groups.</title>
        <authorList>
            <person name="Lafos M."/>
            <person name="Maluk M."/>
            <person name="Batista M."/>
            <person name="Junghare M."/>
            <person name="Carmona M."/>
            <person name="Faoro H."/>
            <person name="Cruz L.M."/>
            <person name="Battistoni F."/>
            <person name="De Souza E."/>
            <person name="Pedrosa F."/>
            <person name="Chen W.-M."/>
            <person name="Poole P.S."/>
            <person name="Dixon R.A."/>
            <person name="James E.K."/>
        </authorList>
    </citation>
    <scope>NUCLEOTIDE SEQUENCE</scope>
    <source>
        <strain evidence="3">U120</strain>
    </source>
</reference>
<evidence type="ECO:0000313" key="4">
    <source>
        <dbReference type="Proteomes" id="UP000601990"/>
    </source>
</evidence>
<dbReference type="InterPro" id="IPR025711">
    <property type="entry name" value="PepSY"/>
</dbReference>
<feature type="chain" id="PRO_5045264206" evidence="1">
    <location>
        <begin position="22"/>
        <end position="94"/>
    </location>
</feature>
<keyword evidence="1" id="KW-0732">Signal</keyword>
<dbReference type="RefSeq" id="WP_169197570.1">
    <property type="nucleotide sequence ID" value="NZ_WTVH02000010.1"/>
</dbReference>
<proteinExistence type="predicted"/>
<protein>
    <submittedName>
        <fullName evidence="3">PepSY domain-containing protein</fullName>
    </submittedName>
</protein>
<evidence type="ECO:0000256" key="1">
    <source>
        <dbReference type="SAM" id="SignalP"/>
    </source>
</evidence>
<feature type="domain" description="PepSY" evidence="2">
    <location>
        <begin position="6"/>
        <end position="88"/>
    </location>
</feature>
<keyword evidence="4" id="KW-1185">Reference proteome</keyword>
<organism evidence="3 4">
    <name type="scientific">Aromatoleum buckelii</name>
    <dbReference type="NCBI Taxonomy" id="200254"/>
    <lineage>
        <taxon>Bacteria</taxon>
        <taxon>Pseudomonadati</taxon>
        <taxon>Pseudomonadota</taxon>
        <taxon>Betaproteobacteria</taxon>
        <taxon>Rhodocyclales</taxon>
        <taxon>Rhodocyclaceae</taxon>
        <taxon>Aromatoleum</taxon>
    </lineage>
</organism>
<dbReference type="Proteomes" id="UP000601990">
    <property type="component" value="Unassembled WGS sequence"/>
</dbReference>
<dbReference type="EMBL" id="WTVH01000003">
    <property type="protein sequence ID" value="NMF92247.1"/>
    <property type="molecule type" value="Genomic_DNA"/>
</dbReference>
<evidence type="ECO:0000313" key="3">
    <source>
        <dbReference type="EMBL" id="NMF92247.1"/>
    </source>
</evidence>